<dbReference type="Gene3D" id="3.40.50.300">
    <property type="entry name" value="P-loop containing nucleotide triphosphate hydrolases"/>
    <property type="match status" value="1"/>
</dbReference>
<dbReference type="OrthoDB" id="145933at2"/>
<organism evidence="1 2">
    <name type="scientific">Stigmatella aurantiaca</name>
    <dbReference type="NCBI Taxonomy" id="41"/>
    <lineage>
        <taxon>Bacteria</taxon>
        <taxon>Pseudomonadati</taxon>
        <taxon>Myxococcota</taxon>
        <taxon>Myxococcia</taxon>
        <taxon>Myxococcales</taxon>
        <taxon>Cystobacterineae</taxon>
        <taxon>Archangiaceae</taxon>
        <taxon>Stigmatella</taxon>
    </lineage>
</organism>
<protein>
    <submittedName>
        <fullName evidence="1">Uncharacterized protein</fullName>
    </submittedName>
</protein>
<dbReference type="Proteomes" id="UP000182719">
    <property type="component" value="Unassembled WGS sequence"/>
</dbReference>
<accession>A0A1H7RTD8</accession>
<dbReference type="InterPro" id="IPR027417">
    <property type="entry name" value="P-loop_NTPase"/>
</dbReference>
<dbReference type="AlphaFoldDB" id="A0A1H7RTD8"/>
<name>A0A1H7RTD8_STIAU</name>
<dbReference type="SUPFAM" id="SSF52540">
    <property type="entry name" value="P-loop containing nucleoside triphosphate hydrolases"/>
    <property type="match status" value="1"/>
</dbReference>
<keyword evidence="2" id="KW-1185">Reference proteome</keyword>
<proteinExistence type="predicted"/>
<dbReference type="EMBL" id="FOAP01000007">
    <property type="protein sequence ID" value="SEL63278.1"/>
    <property type="molecule type" value="Genomic_DNA"/>
</dbReference>
<evidence type="ECO:0000313" key="2">
    <source>
        <dbReference type="Proteomes" id="UP000182719"/>
    </source>
</evidence>
<dbReference type="RefSeq" id="WP_075007212.1">
    <property type="nucleotide sequence ID" value="NZ_FOAP01000007.1"/>
</dbReference>
<reference evidence="2" key="1">
    <citation type="submission" date="2016-10" db="EMBL/GenBank/DDBJ databases">
        <authorList>
            <person name="Varghese N."/>
            <person name="Submissions S."/>
        </authorList>
    </citation>
    <scope>NUCLEOTIDE SEQUENCE [LARGE SCALE GENOMIC DNA]</scope>
    <source>
        <strain evidence="2">DSM 17044</strain>
    </source>
</reference>
<sequence length="354" mass="36903">MKVHVDKVGSVTRNLRLGRTVSLTTDIQAVEGAVIAARIHGEKSVYNQLEDVHGRLVTLHGGDIVVGALGHRNALHGYEGVVPEKVEAGQRLHVLNMGGVIGQCTSHNPGVGTPFEAEVLGQVLVFPEFQSRTGQPAHIRAGALRGSEKPVTVPVVYVVGTCMNAGKTYAACALVRRLSQAGYRVGGAKLTGVSLMRDTLSMRDSGAEVVMDFTDAGTVCTSPRTASQVSRIILSELAAAEVDVIVAETGDGIMGEYGVQSILADPGLRGLGSSFMLCANDPVGASGGVRHLKETYGITVDVVAGPATDNGVGIRFVEREVGVPARNARADAAGLGNLILERLTPQLGTGRRSA</sequence>
<gene>
    <name evidence="1" type="ORF">SAMN05444354_107169</name>
</gene>
<evidence type="ECO:0000313" key="1">
    <source>
        <dbReference type="EMBL" id="SEL63278.1"/>
    </source>
</evidence>